<dbReference type="AlphaFoldDB" id="A0A4R0RFC3"/>
<keyword evidence="14" id="KW-1185">Reference proteome</keyword>
<evidence type="ECO:0000256" key="3">
    <source>
        <dbReference type="ARBA" id="ARBA00022490"/>
    </source>
</evidence>
<comment type="similarity">
    <text evidence="2 10">Belongs to the ANKZF1/VMS1 family.</text>
</comment>
<evidence type="ECO:0000256" key="8">
    <source>
        <dbReference type="ARBA" id="ARBA00023043"/>
    </source>
</evidence>
<evidence type="ECO:0000259" key="12">
    <source>
        <dbReference type="PROSITE" id="PS52044"/>
    </source>
</evidence>
<feature type="region of interest" description="Disordered" evidence="11">
    <location>
        <begin position="131"/>
        <end position="163"/>
    </location>
</feature>
<keyword evidence="7 10" id="KW-0378">Hydrolase</keyword>
<comment type="subcellular location">
    <subcellularLocation>
        <location evidence="1">Cytoplasm</location>
    </subcellularLocation>
</comment>
<feature type="active site" evidence="10">
    <location>
        <position position="264"/>
    </location>
</feature>
<dbReference type="EMBL" id="RWJN01000158">
    <property type="protein sequence ID" value="TCD65916.1"/>
    <property type="molecule type" value="Genomic_DNA"/>
</dbReference>
<feature type="region of interest" description="Disordered" evidence="11">
    <location>
        <begin position="559"/>
        <end position="658"/>
    </location>
</feature>
<dbReference type="STRING" id="92696.A0A4R0RFC3"/>
<dbReference type="GO" id="GO:0036503">
    <property type="term" value="P:ERAD pathway"/>
    <property type="evidence" value="ECO:0007669"/>
    <property type="project" value="TreeGrafter"/>
</dbReference>
<evidence type="ECO:0000313" key="14">
    <source>
        <dbReference type="Proteomes" id="UP000292702"/>
    </source>
</evidence>
<dbReference type="Proteomes" id="UP000292702">
    <property type="component" value="Unassembled WGS sequence"/>
</dbReference>
<dbReference type="PROSITE" id="PS52044">
    <property type="entry name" value="VLRF1"/>
    <property type="match status" value="1"/>
</dbReference>
<dbReference type="GO" id="GO:0016787">
    <property type="term" value="F:hydrolase activity"/>
    <property type="evidence" value="ECO:0007669"/>
    <property type="project" value="UniProtKB-KW"/>
</dbReference>
<keyword evidence="4 10" id="KW-0540">Nuclease</keyword>
<dbReference type="GO" id="GO:0004519">
    <property type="term" value="F:endonuclease activity"/>
    <property type="evidence" value="ECO:0007669"/>
    <property type="project" value="UniProtKB-KW"/>
</dbReference>
<keyword evidence="5" id="KW-0677">Repeat</keyword>
<dbReference type="PANTHER" id="PTHR16036:SF2">
    <property type="entry name" value="TRNA ENDONUCLEASE ANKZF1"/>
    <property type="match status" value="1"/>
</dbReference>
<feature type="region of interest" description="Disordered" evidence="11">
    <location>
        <begin position="488"/>
        <end position="520"/>
    </location>
</feature>
<feature type="compositionally biased region" description="Low complexity" evidence="11">
    <location>
        <begin position="649"/>
        <end position="658"/>
    </location>
</feature>
<feature type="compositionally biased region" description="Low complexity" evidence="11">
    <location>
        <begin position="594"/>
        <end position="611"/>
    </location>
</feature>
<dbReference type="PANTHER" id="PTHR16036">
    <property type="entry name" value="ANKYRIN REPEAT AND ZINC FINGER DOMAIN-CONTAINING PROTEIN 1"/>
    <property type="match status" value="1"/>
</dbReference>
<proteinExistence type="inferred from homology"/>
<keyword evidence="6 10" id="KW-0255">Endonuclease</keyword>
<sequence length="658" mass="73131">MAPPFQSQYHVYNLPPELLQTLIPRDIVNRPSTPPPEDLPAQQISADQLPATGARACNVCLGATFADVDAQRVHFRSDWHRYNVKIRLGGGEPVTEAHFNGLVDQLEDSISGSASTSDNESDESDAIATLVHKTRKLGPTSPDDEDDDERKPNAPQTALTWFHSPPSTQIGVYKALFPADVPSAAYLDELRQMQEGVPNGRKWAVFMTAGGHFAGAVVRVSRPEGAETETTKKGKQKKPVPDVEILKHKTFHRYTTRRKQGGAQSTNDNSKSKAVSAGAMLRRYGEQALRDDIRNLITDWAEEIDECERVFIRASVSNRRIFFDYEGAIIQKSDDRLRTFPFPTRRPTQSELSRCLQELTRVKASHLTEEALRAQDEAYLASLPKPKPTAPAQSQEPAKPKDLPPKLTPEEERQREKWSRLLEIVSKGRVDTLKTFWAREEASIGGIDARIPEWAEGAGGTLLQVAVQAGQEEMTRYLLEDARANPTLDVPTDHVAQPLQGAEQSDDEDRTSQPVGHRRTAYDLASTRAVRNVFRRCAATYPDWWDWFGAARVPSALTKEMEEGRDEKKKVRRKGLKDKIKEREAKEKEREVSRSPSPAPASEPARAAAPATGPRKLGGASGASDGVSGLTPEMRAKIERERRARAAEARMQALSGKH</sequence>
<dbReference type="InterPro" id="IPR036770">
    <property type="entry name" value="Ankyrin_rpt-contain_sf"/>
</dbReference>
<evidence type="ECO:0000256" key="7">
    <source>
        <dbReference type="ARBA" id="ARBA00022801"/>
    </source>
</evidence>
<evidence type="ECO:0000256" key="2">
    <source>
        <dbReference type="ARBA" id="ARBA00009262"/>
    </source>
</evidence>
<keyword evidence="9" id="KW-0175">Coiled coil</keyword>
<evidence type="ECO:0000256" key="4">
    <source>
        <dbReference type="ARBA" id="ARBA00022722"/>
    </source>
</evidence>
<feature type="compositionally biased region" description="Basic and acidic residues" evidence="11">
    <location>
        <begin position="398"/>
        <end position="415"/>
    </location>
</feature>
<evidence type="ECO:0000256" key="5">
    <source>
        <dbReference type="ARBA" id="ARBA00022737"/>
    </source>
</evidence>
<dbReference type="InterPro" id="IPR041175">
    <property type="entry name" value="VLRF1/Vms1"/>
</dbReference>
<keyword evidence="3 10" id="KW-0963">Cytoplasm</keyword>
<evidence type="ECO:0000313" key="13">
    <source>
        <dbReference type="EMBL" id="TCD65916.1"/>
    </source>
</evidence>
<keyword evidence="8" id="KW-0040">ANK repeat</keyword>
<evidence type="ECO:0000256" key="6">
    <source>
        <dbReference type="ARBA" id="ARBA00022759"/>
    </source>
</evidence>
<name>A0A4R0RFC3_9APHY</name>
<feature type="compositionally biased region" description="Basic and acidic residues" evidence="11">
    <location>
        <begin position="559"/>
        <end position="569"/>
    </location>
</feature>
<evidence type="ECO:0000256" key="11">
    <source>
        <dbReference type="SAM" id="MobiDB-lite"/>
    </source>
</evidence>
<reference evidence="13 14" key="1">
    <citation type="submission" date="2018-11" db="EMBL/GenBank/DDBJ databases">
        <title>Genome assembly of Steccherinum ochraceum LE-BIN_3174, the white-rot fungus of the Steccherinaceae family (The Residual Polyporoid clade, Polyporales, Basidiomycota).</title>
        <authorList>
            <person name="Fedorova T.V."/>
            <person name="Glazunova O.A."/>
            <person name="Landesman E.O."/>
            <person name="Moiseenko K.V."/>
            <person name="Psurtseva N.V."/>
            <person name="Savinova O.S."/>
            <person name="Shakhova N.V."/>
            <person name="Tyazhelova T.V."/>
            <person name="Vasina D.V."/>
        </authorList>
    </citation>
    <scope>NUCLEOTIDE SEQUENCE [LARGE SCALE GENOMIC DNA]</scope>
    <source>
        <strain evidence="13 14">LE-BIN_3174</strain>
    </source>
</reference>
<organism evidence="13 14">
    <name type="scientific">Steccherinum ochraceum</name>
    <dbReference type="NCBI Taxonomy" id="92696"/>
    <lineage>
        <taxon>Eukaryota</taxon>
        <taxon>Fungi</taxon>
        <taxon>Dikarya</taxon>
        <taxon>Basidiomycota</taxon>
        <taxon>Agaricomycotina</taxon>
        <taxon>Agaricomycetes</taxon>
        <taxon>Polyporales</taxon>
        <taxon>Steccherinaceae</taxon>
        <taxon>Steccherinum</taxon>
    </lineage>
</organism>
<comment type="domain">
    <text evidence="10">The VLRF1 domain mediates binding to the 60S ribosomal subunit.</text>
</comment>
<feature type="domain" description="VLRF1" evidence="12">
    <location>
        <begin position="199"/>
        <end position="362"/>
    </location>
</feature>
<feature type="compositionally biased region" description="Polar residues" evidence="11">
    <location>
        <begin position="154"/>
        <end position="163"/>
    </location>
</feature>
<feature type="compositionally biased region" description="Basic and acidic residues" evidence="11">
    <location>
        <begin position="577"/>
        <end position="593"/>
    </location>
</feature>
<evidence type="ECO:0000256" key="10">
    <source>
        <dbReference type="PROSITE-ProRule" id="PRU01389"/>
    </source>
</evidence>
<feature type="region of interest" description="Disordered" evidence="11">
    <location>
        <begin position="383"/>
        <end position="415"/>
    </location>
</feature>
<gene>
    <name evidence="13" type="ORF">EIP91_002031</name>
</gene>
<dbReference type="InterPro" id="IPR047139">
    <property type="entry name" value="ANKZ1/VMS1"/>
</dbReference>
<feature type="compositionally biased region" description="Basic and acidic residues" evidence="11">
    <location>
        <begin position="634"/>
        <end position="648"/>
    </location>
</feature>
<evidence type="ECO:0000256" key="1">
    <source>
        <dbReference type="ARBA" id="ARBA00004496"/>
    </source>
</evidence>
<dbReference type="OrthoDB" id="429841at2759"/>
<dbReference type="GO" id="GO:0005737">
    <property type="term" value="C:cytoplasm"/>
    <property type="evidence" value="ECO:0007669"/>
    <property type="project" value="UniProtKB-SubCell"/>
</dbReference>
<comment type="caution">
    <text evidence="13">The sequence shown here is derived from an EMBL/GenBank/DDBJ whole genome shotgun (WGS) entry which is preliminary data.</text>
</comment>
<dbReference type="Gene3D" id="1.25.40.20">
    <property type="entry name" value="Ankyrin repeat-containing domain"/>
    <property type="match status" value="1"/>
</dbReference>
<evidence type="ECO:0000256" key="9">
    <source>
        <dbReference type="ARBA" id="ARBA00023054"/>
    </source>
</evidence>
<dbReference type="Pfam" id="PF18826">
    <property type="entry name" value="bVLRF1"/>
    <property type="match status" value="1"/>
</dbReference>
<protein>
    <recommendedName>
        <fullName evidence="12">VLRF1 domain-containing protein</fullName>
    </recommendedName>
</protein>
<accession>A0A4R0RFC3</accession>